<name>A0A930YSJ1_9ACTN</name>
<comment type="caution">
    <text evidence="1">The sequence shown here is derived from an EMBL/GenBank/DDBJ whole genome shotgun (WGS) entry which is preliminary data.</text>
</comment>
<protein>
    <submittedName>
        <fullName evidence="1">CarD family transcriptional regulator</fullName>
    </submittedName>
</protein>
<accession>A0A930YSJ1</accession>
<dbReference type="RefSeq" id="WP_035427867.1">
    <property type="nucleotide sequence ID" value="NZ_CAUQBC010000001.1"/>
</dbReference>
<sequence>MRAVGEFCVHPGQGVCLVENVVSEPTPAYVLSPIGQKHPVQIVFPLDQEFRLRDLMTHDEAMNLVDTYPQIELITFHIHNASLEESHFRHAIREGSCKDSFSIAKTFRARIDKARSLNKKPPVSHERIFKMASNRGLYELITALNCTVDEIQKVFSSRYGVEIGKA</sequence>
<evidence type="ECO:0000313" key="1">
    <source>
        <dbReference type="EMBL" id="MBF4809061.1"/>
    </source>
</evidence>
<gene>
    <name evidence="1" type="ORF">HXK23_02380</name>
</gene>
<organism evidence="1 2">
    <name type="scientific">Lancefieldella parvula</name>
    <dbReference type="NCBI Taxonomy" id="1382"/>
    <lineage>
        <taxon>Bacteria</taxon>
        <taxon>Bacillati</taxon>
        <taxon>Actinomycetota</taxon>
        <taxon>Coriobacteriia</taxon>
        <taxon>Coriobacteriales</taxon>
        <taxon>Atopobiaceae</taxon>
        <taxon>Lancefieldella</taxon>
    </lineage>
</organism>
<proteinExistence type="predicted"/>
<dbReference type="AlphaFoldDB" id="A0A930YSJ1"/>
<dbReference type="EMBL" id="JABZGT010000097">
    <property type="protein sequence ID" value="MBF4809061.1"/>
    <property type="molecule type" value="Genomic_DNA"/>
</dbReference>
<dbReference type="Proteomes" id="UP000772566">
    <property type="component" value="Unassembled WGS sequence"/>
</dbReference>
<evidence type="ECO:0000313" key="2">
    <source>
        <dbReference type="Proteomes" id="UP000772566"/>
    </source>
</evidence>
<reference evidence="1" key="1">
    <citation type="submission" date="2020-04" db="EMBL/GenBank/DDBJ databases">
        <title>Deep metagenomics examines the oral microbiome during advanced dental caries in children, revealing novel taxa and co-occurrences with host molecules.</title>
        <authorList>
            <person name="Baker J.L."/>
            <person name="Morton J.T."/>
            <person name="Dinis M."/>
            <person name="Alvarez R."/>
            <person name="Tran N.C."/>
            <person name="Knight R."/>
            <person name="Edlund A."/>
        </authorList>
    </citation>
    <scope>NUCLEOTIDE SEQUENCE</scope>
    <source>
        <strain evidence="1">JCVI_22A_bin.2</strain>
    </source>
</reference>